<dbReference type="PROSITE" id="PS51471">
    <property type="entry name" value="FE2OG_OXY"/>
    <property type="match status" value="1"/>
</dbReference>
<accession>A0AAD2CE73</accession>
<dbReference type="Gene3D" id="2.60.120.590">
    <property type="entry name" value="Alpha-ketoglutarate-dependent dioxygenase AlkB-like"/>
    <property type="match status" value="1"/>
</dbReference>
<keyword evidence="6" id="KW-1185">Reference proteome</keyword>
<comment type="subcellular location">
    <subcellularLocation>
        <location evidence="2">Nucleus</location>
    </subcellularLocation>
</comment>
<dbReference type="InterPro" id="IPR037151">
    <property type="entry name" value="AlkB-like_sf"/>
</dbReference>
<dbReference type="Pfam" id="PF02182">
    <property type="entry name" value="SAD_SRA"/>
    <property type="match status" value="1"/>
</dbReference>
<keyword evidence="1 2" id="KW-0539">Nucleus</keyword>
<evidence type="ECO:0000259" key="4">
    <source>
        <dbReference type="PROSITE" id="PS51471"/>
    </source>
</evidence>
<dbReference type="GO" id="GO:0005634">
    <property type="term" value="C:nucleus"/>
    <property type="evidence" value="ECO:0007669"/>
    <property type="project" value="UniProtKB-SubCell"/>
</dbReference>
<name>A0AAD2CE73_9STRA</name>
<dbReference type="InterPro" id="IPR015947">
    <property type="entry name" value="PUA-like_sf"/>
</dbReference>
<dbReference type="PANTHER" id="PTHR31212">
    <property type="entry name" value="ALPHA-KETOGLUTARATE-DEPENDENT DIOXYGENASE ALKB HOMOLOG 3"/>
    <property type="match status" value="1"/>
</dbReference>
<dbReference type="EMBL" id="CAKOGP040000180">
    <property type="protein sequence ID" value="CAJ1931798.1"/>
    <property type="molecule type" value="Genomic_DNA"/>
</dbReference>
<proteinExistence type="predicted"/>
<sequence length="625" mass="70590">MVKKRKPIKLDNTLTRNSIFAPSREAMKKAHVTEPSHHGPMPKISEPRADISAVSSHVHCTTNQNRGCNAPLVQDDGARSAKRKPIKLDNTLTRNSIFAPSREAMKKAHVTEPSHHGPMPKISEPRADISAVSSHVHCTTNQNRGCNAPLVQDDGARSAKKIRKSAGSRRKLATIRRHRGCVRTATGDRNQWTPPEIYSIPTARNRRARNRYQAPFCHKLRRGGTLKVYPNLLSEDELKSLLEEILSSGFFRQYKVQGQDEPRLHYLLNDKATCDEFALQPGYRYARVTTKARPLSQSPLLASLSKKLAAASGIDRWNIGVSPVLYRDSKDGMGGHADNDQGETLILCLVLASPDEARPVVITPNPKESKLQDGDEKIELILRAGDAYVMDGEMQKYYLHSVPKRNRDEEEQDHADKRRISVVFRAGDEVFVKRDSGRPCKNLSAKPRPTQTFGRINELFEGHLYTRSKLFNLNAHRVQQRGISGNRKTGADAIIISGRRKDNFEQDNFRFLEYAAEGRIGAIGLVESYNKRLPIRVFRSSTYRSRYRAIPKSIHKDKRTKYRYDGLYKIVSYTKPVVQKGAFVFELHRSKVGSDPYSNLIRNKEMLDLCPAPGKKNIQASDKTV</sequence>
<dbReference type="InterPro" id="IPR027450">
    <property type="entry name" value="AlkB-like"/>
</dbReference>
<evidence type="ECO:0008006" key="7">
    <source>
        <dbReference type="Google" id="ProtNLM"/>
    </source>
</evidence>
<gene>
    <name evidence="5" type="ORF">CYCCA115_LOCUS2550</name>
</gene>
<dbReference type="Gene3D" id="2.30.280.10">
    <property type="entry name" value="SRA-YDG"/>
    <property type="match status" value="2"/>
</dbReference>
<evidence type="ECO:0000259" key="3">
    <source>
        <dbReference type="PROSITE" id="PS51015"/>
    </source>
</evidence>
<dbReference type="InterPro" id="IPR003105">
    <property type="entry name" value="SRA_YDG"/>
</dbReference>
<dbReference type="AlphaFoldDB" id="A0AAD2CE73"/>
<evidence type="ECO:0000313" key="6">
    <source>
        <dbReference type="Proteomes" id="UP001295423"/>
    </source>
</evidence>
<dbReference type="SUPFAM" id="SSF88697">
    <property type="entry name" value="PUA domain-like"/>
    <property type="match status" value="1"/>
</dbReference>
<dbReference type="PROSITE" id="PS51015">
    <property type="entry name" value="YDG"/>
    <property type="match status" value="1"/>
</dbReference>
<feature type="domain" description="YDG" evidence="3">
    <location>
        <begin position="433"/>
        <end position="591"/>
    </location>
</feature>
<dbReference type="Pfam" id="PF13532">
    <property type="entry name" value="2OG-FeII_Oxy_2"/>
    <property type="match status" value="1"/>
</dbReference>
<comment type="caution">
    <text evidence="5">The sequence shown here is derived from an EMBL/GenBank/DDBJ whole genome shotgun (WGS) entry which is preliminary data.</text>
</comment>
<organism evidence="5 6">
    <name type="scientific">Cylindrotheca closterium</name>
    <dbReference type="NCBI Taxonomy" id="2856"/>
    <lineage>
        <taxon>Eukaryota</taxon>
        <taxon>Sar</taxon>
        <taxon>Stramenopiles</taxon>
        <taxon>Ochrophyta</taxon>
        <taxon>Bacillariophyta</taxon>
        <taxon>Bacillariophyceae</taxon>
        <taxon>Bacillariophycidae</taxon>
        <taxon>Bacillariales</taxon>
        <taxon>Bacillariaceae</taxon>
        <taxon>Cylindrotheca</taxon>
    </lineage>
</organism>
<reference evidence="5" key="1">
    <citation type="submission" date="2023-08" db="EMBL/GenBank/DDBJ databases">
        <authorList>
            <person name="Audoor S."/>
            <person name="Bilcke G."/>
        </authorList>
    </citation>
    <scope>NUCLEOTIDE SEQUENCE</scope>
</reference>
<dbReference type="InterPro" id="IPR032854">
    <property type="entry name" value="ALKBH3"/>
</dbReference>
<dbReference type="GO" id="GO:0006307">
    <property type="term" value="P:DNA alkylation repair"/>
    <property type="evidence" value="ECO:0007669"/>
    <property type="project" value="InterPro"/>
</dbReference>
<dbReference type="Proteomes" id="UP001295423">
    <property type="component" value="Unassembled WGS sequence"/>
</dbReference>
<dbReference type="PANTHER" id="PTHR31212:SF4">
    <property type="entry name" value="ALPHA-KETOGLUTARATE-DEPENDENT DIOXYGENASE ALKB HOMOLOG 3"/>
    <property type="match status" value="1"/>
</dbReference>
<evidence type="ECO:0000256" key="1">
    <source>
        <dbReference type="ARBA" id="ARBA00023242"/>
    </source>
</evidence>
<evidence type="ECO:0000313" key="5">
    <source>
        <dbReference type="EMBL" id="CAJ1931798.1"/>
    </source>
</evidence>
<feature type="domain" description="Fe2OG dioxygenase" evidence="4">
    <location>
        <begin position="316"/>
        <end position="428"/>
    </location>
</feature>
<dbReference type="SUPFAM" id="SSF51197">
    <property type="entry name" value="Clavaminate synthase-like"/>
    <property type="match status" value="1"/>
</dbReference>
<dbReference type="InterPro" id="IPR005123">
    <property type="entry name" value="Oxoglu/Fe-dep_dioxygenase_dom"/>
</dbReference>
<protein>
    <recommendedName>
        <fullName evidence="7">Fe2OG dioxygenase domain-containing protein</fullName>
    </recommendedName>
</protein>
<dbReference type="InterPro" id="IPR036987">
    <property type="entry name" value="SRA-YDG_sf"/>
</dbReference>
<evidence type="ECO:0000256" key="2">
    <source>
        <dbReference type="PROSITE-ProRule" id="PRU00358"/>
    </source>
</evidence>
<dbReference type="GO" id="GO:0051213">
    <property type="term" value="F:dioxygenase activity"/>
    <property type="evidence" value="ECO:0007669"/>
    <property type="project" value="InterPro"/>
</dbReference>
<dbReference type="SMART" id="SM00466">
    <property type="entry name" value="SRA"/>
    <property type="match status" value="1"/>
</dbReference>